<reference evidence="4" key="1">
    <citation type="journal article" date="2015" name="PLoS Genet.">
        <title>Genome Sequence and Transcriptome Analyses of Chrysochromulina tobin: Metabolic Tools for Enhanced Algal Fitness in the Prominent Order Prymnesiales (Haptophyceae).</title>
        <authorList>
            <person name="Hovde B.T."/>
            <person name="Deodato C.R."/>
            <person name="Hunsperger H.M."/>
            <person name="Ryken S.A."/>
            <person name="Yost W."/>
            <person name="Jha R.K."/>
            <person name="Patterson J."/>
            <person name="Monnat R.J. Jr."/>
            <person name="Barlow S.B."/>
            <person name="Starkenburg S.R."/>
            <person name="Cattolico R.A."/>
        </authorList>
    </citation>
    <scope>NUCLEOTIDE SEQUENCE</scope>
    <source>
        <strain evidence="4">CCMP291</strain>
    </source>
</reference>
<gene>
    <name evidence="3" type="ORF">Ctob_010265</name>
</gene>
<name>A0A0M0K4E1_9EUKA</name>
<evidence type="ECO:0000256" key="2">
    <source>
        <dbReference type="SAM" id="MobiDB-lite"/>
    </source>
</evidence>
<evidence type="ECO:0000313" key="3">
    <source>
        <dbReference type="EMBL" id="KOO33248.1"/>
    </source>
</evidence>
<evidence type="ECO:0000256" key="1">
    <source>
        <dbReference type="SAM" id="Coils"/>
    </source>
</evidence>
<dbReference type="EMBL" id="JWZX01001566">
    <property type="protein sequence ID" value="KOO33248.1"/>
    <property type="molecule type" value="Genomic_DNA"/>
</dbReference>
<accession>A0A0M0K4E1</accession>
<keyword evidence="4" id="KW-1185">Reference proteome</keyword>
<keyword evidence="1" id="KW-0175">Coiled coil</keyword>
<sequence>MNSIAPAISTQADEDKPAAVRAAEAIAEAEMAAAEQAKALLAAQEMALRAASAQAYAEEAAREAAEAEEAAMREALQEFPTISFAEHLRQAEESKAPPGAFTAPGAAPDAGSMADKVRQIRAELLIDPSLSMAATIAEANEQMGLVAQGPLLSQVEELLAVMGLNR</sequence>
<organism evidence="3 4">
    <name type="scientific">Chrysochromulina tobinii</name>
    <dbReference type="NCBI Taxonomy" id="1460289"/>
    <lineage>
        <taxon>Eukaryota</taxon>
        <taxon>Haptista</taxon>
        <taxon>Haptophyta</taxon>
        <taxon>Prymnesiophyceae</taxon>
        <taxon>Prymnesiales</taxon>
        <taxon>Chrysochromulinaceae</taxon>
        <taxon>Chrysochromulina</taxon>
    </lineage>
</organism>
<feature type="compositionally biased region" description="Low complexity" evidence="2">
    <location>
        <begin position="96"/>
        <end position="110"/>
    </location>
</feature>
<comment type="caution">
    <text evidence="3">The sequence shown here is derived from an EMBL/GenBank/DDBJ whole genome shotgun (WGS) entry which is preliminary data.</text>
</comment>
<evidence type="ECO:0000313" key="4">
    <source>
        <dbReference type="Proteomes" id="UP000037460"/>
    </source>
</evidence>
<protein>
    <submittedName>
        <fullName evidence="3">Uncharacterized protein</fullName>
    </submittedName>
</protein>
<dbReference type="Proteomes" id="UP000037460">
    <property type="component" value="Unassembled WGS sequence"/>
</dbReference>
<dbReference type="AlphaFoldDB" id="A0A0M0K4E1"/>
<feature type="region of interest" description="Disordered" evidence="2">
    <location>
        <begin position="88"/>
        <end position="110"/>
    </location>
</feature>
<proteinExistence type="predicted"/>
<feature type="coiled-coil region" evidence="1">
    <location>
        <begin position="34"/>
        <end position="78"/>
    </location>
</feature>